<gene>
    <name evidence="8" type="primary">flgB</name>
    <name evidence="8" type="ORF">FK492_02110</name>
</gene>
<keyword evidence="8" id="KW-0282">Flagellum</keyword>
<dbReference type="RefSeq" id="WP_141495315.1">
    <property type="nucleotide sequence ID" value="NZ_VICF01000001.1"/>
</dbReference>
<dbReference type="NCBIfam" id="TIGR01396">
    <property type="entry name" value="FlgB"/>
    <property type="match status" value="1"/>
</dbReference>
<evidence type="ECO:0000256" key="2">
    <source>
        <dbReference type="ARBA" id="ARBA00009677"/>
    </source>
</evidence>
<evidence type="ECO:0000256" key="6">
    <source>
        <dbReference type="PIRNR" id="PIRNR002889"/>
    </source>
</evidence>
<keyword evidence="8" id="KW-0966">Cell projection</keyword>
<proteinExistence type="inferred from homology"/>
<evidence type="ECO:0000259" key="7">
    <source>
        <dbReference type="Pfam" id="PF00460"/>
    </source>
</evidence>
<dbReference type="Pfam" id="PF00460">
    <property type="entry name" value="Flg_bb_rod"/>
    <property type="match status" value="1"/>
</dbReference>
<comment type="subcellular location">
    <subcellularLocation>
        <location evidence="1 6">Bacterial flagellum basal body</location>
    </subcellularLocation>
</comment>
<comment type="caution">
    <text evidence="8">The sequence shown here is derived from an EMBL/GenBank/DDBJ whole genome shotgun (WGS) entry which is preliminary data.</text>
</comment>
<dbReference type="InterPro" id="IPR006300">
    <property type="entry name" value="FlgB"/>
</dbReference>
<dbReference type="Proteomes" id="UP000319715">
    <property type="component" value="Unassembled WGS sequence"/>
</dbReference>
<dbReference type="PIRSF" id="PIRSF002889">
    <property type="entry name" value="Rod_FlgB"/>
    <property type="match status" value="1"/>
</dbReference>
<evidence type="ECO:0000256" key="4">
    <source>
        <dbReference type="ARBA" id="ARBA00023143"/>
    </source>
</evidence>
<evidence type="ECO:0000256" key="3">
    <source>
        <dbReference type="ARBA" id="ARBA00014376"/>
    </source>
</evidence>
<accession>A0ABY3A215</accession>
<keyword evidence="4 6" id="KW-0975">Bacterial flagellum</keyword>
<comment type="function">
    <text evidence="5 6">Structural component of flagellum, the bacterial motility apparatus. Part of the rod structure of flagellar basal body.</text>
</comment>
<organism evidence="8 9">
    <name type="scientific">Pantoea dispersa</name>
    <dbReference type="NCBI Taxonomy" id="59814"/>
    <lineage>
        <taxon>Bacteria</taxon>
        <taxon>Pseudomonadati</taxon>
        <taxon>Pseudomonadota</taxon>
        <taxon>Gammaproteobacteria</taxon>
        <taxon>Enterobacterales</taxon>
        <taxon>Erwiniaceae</taxon>
        <taxon>Pantoea</taxon>
    </lineage>
</organism>
<comment type="similarity">
    <text evidence="2 6">Belongs to the flagella basal body rod proteins family.</text>
</comment>
<dbReference type="InterPro" id="IPR001444">
    <property type="entry name" value="Flag_bb_rod_N"/>
</dbReference>
<keyword evidence="8" id="KW-0969">Cilium</keyword>
<evidence type="ECO:0000313" key="8">
    <source>
        <dbReference type="EMBL" id="TQC76821.1"/>
    </source>
</evidence>
<reference evidence="8 9" key="1">
    <citation type="submission" date="2019-06" db="EMBL/GenBank/DDBJ databases">
        <title>Pantoea dispersa Assembly.</title>
        <authorList>
            <person name="Wang J."/>
        </authorList>
    </citation>
    <scope>NUCLEOTIDE SEQUENCE [LARGE SCALE GENOMIC DNA]</scope>
    <source>
        <strain evidence="9">bio</strain>
    </source>
</reference>
<dbReference type="PANTHER" id="PTHR30435">
    <property type="entry name" value="FLAGELLAR PROTEIN"/>
    <property type="match status" value="1"/>
</dbReference>
<evidence type="ECO:0000256" key="5">
    <source>
        <dbReference type="ARBA" id="ARBA00024934"/>
    </source>
</evidence>
<feature type="domain" description="Flagellar basal body rod protein N-terminal" evidence="7">
    <location>
        <begin position="11"/>
        <end position="39"/>
    </location>
</feature>
<evidence type="ECO:0000256" key="1">
    <source>
        <dbReference type="ARBA" id="ARBA00004117"/>
    </source>
</evidence>
<dbReference type="PANTHER" id="PTHR30435:SF12">
    <property type="entry name" value="FLAGELLAR BASAL BODY ROD PROTEIN FLGB"/>
    <property type="match status" value="1"/>
</dbReference>
<keyword evidence="9" id="KW-1185">Reference proteome</keyword>
<name>A0ABY3A215_9GAMM</name>
<protein>
    <recommendedName>
        <fullName evidence="3 6">Flagellar basal body rod protein FlgB</fullName>
    </recommendedName>
</protein>
<evidence type="ECO:0000313" key="9">
    <source>
        <dbReference type="Proteomes" id="UP000319715"/>
    </source>
</evidence>
<dbReference type="EMBL" id="VICF01000001">
    <property type="protein sequence ID" value="TQC76821.1"/>
    <property type="molecule type" value="Genomic_DNA"/>
</dbReference>
<sequence>MLDKLSNALHFQQQALGLLNQRQQILAGNIANADTPGYQARDIDFTQQLKARVQADSVNNSSLTLAITAKGHIAAQTSVLPDARLLYRVPDQPSADGNTVDIDRERVQFADNNVKYQSSLTFLNGEIKKMMSVLQG</sequence>
<comment type="subunit">
    <text evidence="6">The basal body constitutes a major portion of the flagellar organelle and consists of a number of rings mounted on a central rod.</text>
</comment>